<proteinExistence type="inferred from homology"/>
<comment type="function">
    <text evidence="7">Binds to the 23S rRNA.</text>
</comment>
<dbReference type="Proteomes" id="UP000823401">
    <property type="component" value="Unassembled WGS sequence"/>
</dbReference>
<keyword evidence="14" id="KW-1185">Reference proteome</keyword>
<accession>A0A5R9EFE6</accession>
<dbReference type="InterPro" id="IPR000244">
    <property type="entry name" value="Ribosomal_bL9"/>
</dbReference>
<feature type="domain" description="Large ribosomal subunit protein bL9 C-terminal" evidence="10">
    <location>
        <begin position="64"/>
        <end position="148"/>
    </location>
</feature>
<dbReference type="RefSeq" id="WP_138403754.1">
    <property type="nucleotide sequence ID" value="NZ_JACCEL010000007.1"/>
</dbReference>
<dbReference type="EMBL" id="JACCEL010000007">
    <property type="protein sequence ID" value="MBG9977939.1"/>
    <property type="molecule type" value="Genomic_DNA"/>
</dbReference>
<reference evidence="11 14" key="2">
    <citation type="submission" date="2020-07" db="EMBL/GenBank/DDBJ databases">
        <title>Facklamia lactis sp. nov., isolated from raw milk.</title>
        <authorList>
            <person name="Doll E.V."/>
            <person name="Huptas C."/>
            <person name="Staib L."/>
            <person name="Wenning M."/>
            <person name="Scherer S."/>
        </authorList>
    </citation>
    <scope>NUCLEOTIDE SEQUENCE [LARGE SCALE GENOMIC DNA]</scope>
    <source>
        <strain evidence="11 14">DSM 104272</strain>
    </source>
</reference>
<evidence type="ECO:0000259" key="9">
    <source>
        <dbReference type="Pfam" id="PF01281"/>
    </source>
</evidence>
<dbReference type="Gene3D" id="3.40.5.10">
    <property type="entry name" value="Ribosomal protein L9, N-terminal domain"/>
    <property type="match status" value="1"/>
</dbReference>
<dbReference type="InterPro" id="IPR020070">
    <property type="entry name" value="Ribosomal_bL9_N"/>
</dbReference>
<dbReference type="GO" id="GO:0019843">
    <property type="term" value="F:rRNA binding"/>
    <property type="evidence" value="ECO:0007669"/>
    <property type="project" value="UniProtKB-UniRule"/>
</dbReference>
<evidence type="ECO:0000259" key="10">
    <source>
        <dbReference type="Pfam" id="PF03948"/>
    </source>
</evidence>
<dbReference type="Pfam" id="PF01281">
    <property type="entry name" value="Ribosomal_L9_N"/>
    <property type="match status" value="1"/>
</dbReference>
<dbReference type="PANTHER" id="PTHR21368">
    <property type="entry name" value="50S RIBOSOMAL PROTEIN L9"/>
    <property type="match status" value="1"/>
</dbReference>
<dbReference type="OrthoDB" id="9788336at2"/>
<comment type="caution">
    <text evidence="12">The sequence shown here is derived from an EMBL/GenBank/DDBJ whole genome shotgun (WGS) entry which is preliminary data.</text>
</comment>
<dbReference type="GO" id="GO:1990904">
    <property type="term" value="C:ribonucleoprotein complex"/>
    <property type="evidence" value="ECO:0007669"/>
    <property type="project" value="UniProtKB-KW"/>
</dbReference>
<evidence type="ECO:0000256" key="1">
    <source>
        <dbReference type="ARBA" id="ARBA00010605"/>
    </source>
</evidence>
<dbReference type="GO" id="GO:0003735">
    <property type="term" value="F:structural constituent of ribosome"/>
    <property type="evidence" value="ECO:0007669"/>
    <property type="project" value="InterPro"/>
</dbReference>
<dbReference type="SUPFAM" id="SSF55658">
    <property type="entry name" value="L9 N-domain-like"/>
    <property type="match status" value="1"/>
</dbReference>
<dbReference type="Pfam" id="PF03948">
    <property type="entry name" value="Ribosomal_L9_C"/>
    <property type="match status" value="1"/>
</dbReference>
<keyword evidence="8" id="KW-0175">Coiled coil</keyword>
<dbReference type="InterPro" id="IPR009027">
    <property type="entry name" value="Ribosomal_bL9/RNase_H1_N"/>
</dbReference>
<dbReference type="InterPro" id="IPR036791">
    <property type="entry name" value="Ribosomal_bL9_C_sf"/>
</dbReference>
<comment type="similarity">
    <text evidence="1 7">Belongs to the bacterial ribosomal protein bL9 family.</text>
</comment>
<dbReference type="InterPro" id="IPR020069">
    <property type="entry name" value="Ribosomal_bL9_C"/>
</dbReference>
<keyword evidence="2 7" id="KW-0699">rRNA-binding</keyword>
<keyword evidence="4 7" id="KW-0689">Ribosomal protein</keyword>
<dbReference type="InterPro" id="IPR020594">
    <property type="entry name" value="Ribosomal_bL9_bac/chp"/>
</dbReference>
<evidence type="ECO:0000256" key="2">
    <source>
        <dbReference type="ARBA" id="ARBA00022730"/>
    </source>
</evidence>
<dbReference type="Gene3D" id="3.10.430.100">
    <property type="entry name" value="Ribosomal protein L9, C-terminal domain"/>
    <property type="match status" value="1"/>
</dbReference>
<keyword evidence="5 7" id="KW-0687">Ribonucleoprotein</keyword>
<evidence type="ECO:0000313" key="12">
    <source>
        <dbReference type="EMBL" id="TLQ49044.1"/>
    </source>
</evidence>
<dbReference type="InterPro" id="IPR036935">
    <property type="entry name" value="Ribosomal_bL9_N_sf"/>
</dbReference>
<evidence type="ECO:0000256" key="6">
    <source>
        <dbReference type="ARBA" id="ARBA00035292"/>
    </source>
</evidence>
<evidence type="ECO:0000256" key="3">
    <source>
        <dbReference type="ARBA" id="ARBA00022884"/>
    </source>
</evidence>
<evidence type="ECO:0000256" key="8">
    <source>
        <dbReference type="SAM" id="Coils"/>
    </source>
</evidence>
<dbReference type="FunFam" id="3.10.430.100:FF:000002">
    <property type="entry name" value="50S ribosomal protein L9"/>
    <property type="match status" value="1"/>
</dbReference>
<evidence type="ECO:0000256" key="4">
    <source>
        <dbReference type="ARBA" id="ARBA00022980"/>
    </source>
</evidence>
<keyword evidence="3 7" id="KW-0694">RNA-binding</keyword>
<organism evidence="12 13">
    <name type="scientific">Ruoffia tabacinasalis</name>
    <dbReference type="NCBI Taxonomy" id="87458"/>
    <lineage>
        <taxon>Bacteria</taxon>
        <taxon>Bacillati</taxon>
        <taxon>Bacillota</taxon>
        <taxon>Bacilli</taxon>
        <taxon>Lactobacillales</taxon>
        <taxon>Aerococcaceae</taxon>
        <taxon>Ruoffia</taxon>
    </lineage>
</organism>
<evidence type="ECO:0000313" key="14">
    <source>
        <dbReference type="Proteomes" id="UP000823401"/>
    </source>
</evidence>
<dbReference type="EMBL" id="VBSP01000004">
    <property type="protein sequence ID" value="TLQ49044.1"/>
    <property type="molecule type" value="Genomic_DNA"/>
</dbReference>
<dbReference type="AlphaFoldDB" id="A0A5R9EFE6"/>
<evidence type="ECO:0000313" key="13">
    <source>
        <dbReference type="Proteomes" id="UP000306420"/>
    </source>
</evidence>
<reference evidence="12 13" key="1">
    <citation type="submission" date="2019-05" db="EMBL/GenBank/DDBJ databases">
        <title>The metagenome of a microbial culture collection derived from dairy environment covers the genomic content of the human microbiome.</title>
        <authorList>
            <person name="Roder T."/>
            <person name="Wuthrich D."/>
            <person name="Sattari Z."/>
            <person name="Von Ah U."/>
            <person name="Bar C."/>
            <person name="Ronchi F."/>
            <person name="Macpherson A.J."/>
            <person name="Ganal-Vonarburg S.C."/>
            <person name="Bruggmann R."/>
            <person name="Vergeres G."/>
        </authorList>
    </citation>
    <scope>NUCLEOTIDE SEQUENCE [LARGE SCALE GENOMIC DNA]</scope>
    <source>
        <strain evidence="12 13">FAM 24227</strain>
    </source>
</reference>
<feature type="coiled-coil region" evidence="8">
    <location>
        <begin position="44"/>
        <end position="75"/>
    </location>
</feature>
<gene>
    <name evidence="7 11" type="primary">rplI</name>
    <name evidence="12" type="ORF">FEZ33_02165</name>
    <name evidence="11" type="ORF">HYQ42_03980</name>
</gene>
<dbReference type="GO" id="GO:0006412">
    <property type="term" value="P:translation"/>
    <property type="evidence" value="ECO:0007669"/>
    <property type="project" value="UniProtKB-UniRule"/>
</dbReference>
<feature type="domain" description="Ribosomal protein L9" evidence="9">
    <location>
        <begin position="1"/>
        <end position="47"/>
    </location>
</feature>
<protein>
    <recommendedName>
        <fullName evidence="6 7">Large ribosomal subunit protein bL9</fullName>
    </recommendedName>
</protein>
<name>A0A5R9EFE6_9LACT</name>
<dbReference type="HAMAP" id="MF_00503">
    <property type="entry name" value="Ribosomal_bL9"/>
    <property type="match status" value="1"/>
</dbReference>
<evidence type="ECO:0000313" key="11">
    <source>
        <dbReference type="EMBL" id="MBG9977939.1"/>
    </source>
</evidence>
<sequence>MKVILLKDVKKQGKKGDVIEVSDGYGRNYLIKNNLAKVADGAALNQLKSKKEAEARLAKEELAESKEIKEAIEKEETVVTIAAKTGEDGRLFGTIPSKQIAEELEKQYNIEVDRRKIQLGENLNSLGRYNVPVKLHSEVSADIKVHIVEQ</sequence>
<dbReference type="GO" id="GO:0005840">
    <property type="term" value="C:ribosome"/>
    <property type="evidence" value="ECO:0007669"/>
    <property type="project" value="UniProtKB-KW"/>
</dbReference>
<dbReference type="Proteomes" id="UP000306420">
    <property type="component" value="Unassembled WGS sequence"/>
</dbReference>
<evidence type="ECO:0000256" key="7">
    <source>
        <dbReference type="HAMAP-Rule" id="MF_00503"/>
    </source>
</evidence>
<dbReference type="NCBIfam" id="TIGR00158">
    <property type="entry name" value="L9"/>
    <property type="match status" value="1"/>
</dbReference>
<evidence type="ECO:0000256" key="5">
    <source>
        <dbReference type="ARBA" id="ARBA00023274"/>
    </source>
</evidence>
<dbReference type="SUPFAM" id="SSF55653">
    <property type="entry name" value="Ribosomal protein L9 C-domain"/>
    <property type="match status" value="1"/>
</dbReference>